<gene>
    <name evidence="2" type="ORF">LCGC14_2383040</name>
</gene>
<reference evidence="2" key="1">
    <citation type="journal article" date="2015" name="Nature">
        <title>Complex archaea that bridge the gap between prokaryotes and eukaryotes.</title>
        <authorList>
            <person name="Spang A."/>
            <person name="Saw J.H."/>
            <person name="Jorgensen S.L."/>
            <person name="Zaremba-Niedzwiedzka K."/>
            <person name="Martijn J."/>
            <person name="Lind A.E."/>
            <person name="van Eijk R."/>
            <person name="Schleper C."/>
            <person name="Guy L."/>
            <person name="Ettema T.J."/>
        </authorList>
    </citation>
    <scope>NUCLEOTIDE SEQUENCE</scope>
</reference>
<comment type="caution">
    <text evidence="2">The sequence shown here is derived from an EMBL/GenBank/DDBJ whole genome shotgun (WGS) entry which is preliminary data.</text>
</comment>
<keyword evidence="1" id="KW-1133">Transmembrane helix</keyword>
<proteinExistence type="predicted"/>
<keyword evidence="1" id="KW-0812">Transmembrane</keyword>
<keyword evidence="1" id="KW-0472">Membrane</keyword>
<feature type="transmembrane region" description="Helical" evidence="1">
    <location>
        <begin position="40"/>
        <end position="60"/>
    </location>
</feature>
<evidence type="ECO:0000256" key="1">
    <source>
        <dbReference type="SAM" id="Phobius"/>
    </source>
</evidence>
<protein>
    <submittedName>
        <fullName evidence="2">Uncharacterized protein</fullName>
    </submittedName>
</protein>
<sequence length="66" mass="7482">MKHLKRLFFGCIFVGIMWFFLLSCWYATLSLAKLIFPYVGLYYLALGMAGGAVSFLAYSIGRSLDE</sequence>
<dbReference type="AlphaFoldDB" id="A0A0F9C0G3"/>
<name>A0A0F9C0G3_9ZZZZ</name>
<dbReference type="PROSITE" id="PS51257">
    <property type="entry name" value="PROKAR_LIPOPROTEIN"/>
    <property type="match status" value="1"/>
</dbReference>
<evidence type="ECO:0000313" key="2">
    <source>
        <dbReference type="EMBL" id="KKL27644.1"/>
    </source>
</evidence>
<organism evidence="2">
    <name type="scientific">marine sediment metagenome</name>
    <dbReference type="NCBI Taxonomy" id="412755"/>
    <lineage>
        <taxon>unclassified sequences</taxon>
        <taxon>metagenomes</taxon>
        <taxon>ecological metagenomes</taxon>
    </lineage>
</organism>
<feature type="transmembrane region" description="Helical" evidence="1">
    <location>
        <begin position="7"/>
        <end position="28"/>
    </location>
</feature>
<accession>A0A0F9C0G3</accession>
<dbReference type="EMBL" id="LAZR01035386">
    <property type="protein sequence ID" value="KKL27644.1"/>
    <property type="molecule type" value="Genomic_DNA"/>
</dbReference>